<proteinExistence type="inferred from homology"/>
<keyword evidence="6 9" id="KW-1133">Transmembrane helix</keyword>
<keyword evidence="5 9" id="KW-0812">Transmembrane</keyword>
<keyword evidence="7 9" id="KW-0472">Membrane</keyword>
<feature type="transmembrane region" description="Helical" evidence="9">
    <location>
        <begin position="16"/>
        <end position="36"/>
    </location>
</feature>
<accession>A0A6L8W857</accession>
<gene>
    <name evidence="11" type="ORF">GQE98_08395</name>
</gene>
<evidence type="ECO:0000313" key="11">
    <source>
        <dbReference type="EMBL" id="MZR30652.1"/>
    </source>
</evidence>
<dbReference type="Proteomes" id="UP000476030">
    <property type="component" value="Unassembled WGS sequence"/>
</dbReference>
<feature type="transmembrane region" description="Helical" evidence="9">
    <location>
        <begin position="48"/>
        <end position="66"/>
    </location>
</feature>
<evidence type="ECO:0000256" key="7">
    <source>
        <dbReference type="ARBA" id="ARBA00023136"/>
    </source>
</evidence>
<feature type="domain" description="Tripartite ATP-independent periplasmic transporters DctQ component" evidence="10">
    <location>
        <begin position="26"/>
        <end position="157"/>
    </location>
</feature>
<comment type="subcellular location">
    <subcellularLocation>
        <location evidence="1 9">Cell inner membrane</location>
        <topology evidence="1 9">Multi-pass membrane protein</topology>
    </subcellularLocation>
</comment>
<keyword evidence="3" id="KW-1003">Cell membrane</keyword>
<dbReference type="PANTHER" id="PTHR35011:SF10">
    <property type="entry name" value="TRAP TRANSPORTER SMALL PERMEASE PROTEIN"/>
    <property type="match status" value="1"/>
</dbReference>
<dbReference type="RefSeq" id="WP_161315214.1">
    <property type="nucleotide sequence ID" value="NZ_WTUW01000002.1"/>
</dbReference>
<evidence type="ECO:0000313" key="12">
    <source>
        <dbReference type="Proteomes" id="UP000476030"/>
    </source>
</evidence>
<evidence type="ECO:0000256" key="2">
    <source>
        <dbReference type="ARBA" id="ARBA00022448"/>
    </source>
</evidence>
<evidence type="ECO:0000256" key="5">
    <source>
        <dbReference type="ARBA" id="ARBA00022692"/>
    </source>
</evidence>
<dbReference type="InterPro" id="IPR007387">
    <property type="entry name" value="TRAP_DctQ"/>
</dbReference>
<evidence type="ECO:0000256" key="8">
    <source>
        <dbReference type="ARBA" id="ARBA00038436"/>
    </source>
</evidence>
<evidence type="ECO:0000256" key="4">
    <source>
        <dbReference type="ARBA" id="ARBA00022519"/>
    </source>
</evidence>
<name>A0A6L8W857_9PROT</name>
<organism evidence="11 12">
    <name type="scientific">Sneathiella litorea</name>
    <dbReference type="NCBI Taxonomy" id="2606216"/>
    <lineage>
        <taxon>Bacteria</taxon>
        <taxon>Pseudomonadati</taxon>
        <taxon>Pseudomonadota</taxon>
        <taxon>Alphaproteobacteria</taxon>
        <taxon>Sneathiellales</taxon>
        <taxon>Sneathiellaceae</taxon>
        <taxon>Sneathiella</taxon>
    </lineage>
</organism>
<protein>
    <recommendedName>
        <fullName evidence="9">TRAP transporter small permease protein</fullName>
    </recommendedName>
</protein>
<evidence type="ECO:0000256" key="3">
    <source>
        <dbReference type="ARBA" id="ARBA00022475"/>
    </source>
</evidence>
<evidence type="ECO:0000259" key="10">
    <source>
        <dbReference type="Pfam" id="PF04290"/>
    </source>
</evidence>
<evidence type="ECO:0000256" key="1">
    <source>
        <dbReference type="ARBA" id="ARBA00004429"/>
    </source>
</evidence>
<dbReference type="GO" id="GO:0005886">
    <property type="term" value="C:plasma membrane"/>
    <property type="evidence" value="ECO:0007669"/>
    <property type="project" value="UniProtKB-SubCell"/>
</dbReference>
<dbReference type="EMBL" id="WTUW01000002">
    <property type="protein sequence ID" value="MZR30652.1"/>
    <property type="molecule type" value="Genomic_DNA"/>
</dbReference>
<dbReference type="GO" id="GO:0015740">
    <property type="term" value="P:C4-dicarboxylate transport"/>
    <property type="evidence" value="ECO:0007669"/>
    <property type="project" value="TreeGrafter"/>
</dbReference>
<dbReference type="GO" id="GO:0022857">
    <property type="term" value="F:transmembrane transporter activity"/>
    <property type="evidence" value="ECO:0007669"/>
    <property type="project" value="UniProtKB-UniRule"/>
</dbReference>
<dbReference type="InterPro" id="IPR055348">
    <property type="entry name" value="DctQ"/>
</dbReference>
<dbReference type="Pfam" id="PF04290">
    <property type="entry name" value="DctQ"/>
    <property type="match status" value="1"/>
</dbReference>
<keyword evidence="12" id="KW-1185">Reference proteome</keyword>
<keyword evidence="4 9" id="KW-0997">Cell inner membrane</keyword>
<comment type="subunit">
    <text evidence="9">The complex comprises the extracytoplasmic solute receptor protein and the two transmembrane proteins.</text>
</comment>
<feature type="transmembrane region" description="Helical" evidence="9">
    <location>
        <begin position="86"/>
        <end position="108"/>
    </location>
</feature>
<dbReference type="PANTHER" id="PTHR35011">
    <property type="entry name" value="2,3-DIKETO-L-GULONATE TRAP TRANSPORTER SMALL PERMEASE PROTEIN YIAM"/>
    <property type="match status" value="1"/>
</dbReference>
<comment type="function">
    <text evidence="9">Part of the tripartite ATP-independent periplasmic (TRAP) transport system.</text>
</comment>
<keyword evidence="2 9" id="KW-0813">Transport</keyword>
<comment type="similarity">
    <text evidence="8 9">Belongs to the TRAP transporter small permease family.</text>
</comment>
<evidence type="ECO:0000256" key="6">
    <source>
        <dbReference type="ARBA" id="ARBA00022989"/>
    </source>
</evidence>
<comment type="caution">
    <text evidence="11">The sequence shown here is derived from an EMBL/GenBank/DDBJ whole genome shotgun (WGS) entry which is preliminary data.</text>
</comment>
<evidence type="ECO:0000256" key="9">
    <source>
        <dbReference type="RuleBase" id="RU369079"/>
    </source>
</evidence>
<reference evidence="11 12" key="1">
    <citation type="submission" date="2019-12" db="EMBL/GenBank/DDBJ databases">
        <title>Snethiella sp. nov. sp. isolated from sea sand.</title>
        <authorList>
            <person name="Kim J."/>
            <person name="Jeong S.E."/>
            <person name="Jung H.S."/>
            <person name="Jeon C.O."/>
        </authorList>
    </citation>
    <scope>NUCLEOTIDE SEQUENCE [LARGE SCALE GENOMIC DNA]</scope>
    <source>
        <strain evidence="11 12">DP05</strain>
    </source>
</reference>
<dbReference type="AlphaFoldDB" id="A0A6L8W857"/>
<sequence>MRALNKLSDALAQTTIWFAAFTVILMCLHVAAGIVVRGLFSATLDGTVEIVSHFYMVIVAFVPWAYVQRKGEHVSVDILLAVLPEWANRVFRVIANLLTLIVLSYFAWALMDMAIRQMGLGELVETGTMDIPVWPARWIAFLGVVAMLCVLVVQLLQPGKDFDDQVKDDEASALTEEGGV</sequence>
<feature type="transmembrane region" description="Helical" evidence="9">
    <location>
        <begin position="138"/>
        <end position="156"/>
    </location>
</feature>